<dbReference type="RefSeq" id="WP_122168408.1">
    <property type="nucleotide sequence ID" value="NZ_JAMOIB010000022.1"/>
</dbReference>
<reference evidence="5 6" key="1">
    <citation type="submission" date="2018-10" db="EMBL/GenBank/DDBJ databases">
        <title>Pseudomonas zhaodongensis NEAU-ST5-21(T) genome.</title>
        <authorList>
            <person name="Peng J."/>
            <person name="Liu Z.-P."/>
        </authorList>
    </citation>
    <scope>NUCLEOTIDE SEQUENCE [LARGE SCALE GENOMIC DNA]</scope>
    <source>
        <strain evidence="5 6">NEAU-ST5-21</strain>
    </source>
</reference>
<sequence>MSVSALFSIRSDHYAQFRPVYPADLFEWLADHCSATQCAVDIAAGTGQASHPLSKWFEQVVACDASLDQLRGSASWKAVQRIAADAEKLPLRDGVADLVVVAQALHWFATPDFFREARRVLAPNGLFSAWCYSLLRIAPEFDALIDHLHGDILRGYWPSGRSSVDSGYRDIHPPFQTIRVPEFVIETQWNLHQLMGYLHTWSAVKRWQRTHGKDPLDQLGSELSKRWGNPDHQRSVRWPLHFIAGYPGR</sequence>
<evidence type="ECO:0000256" key="2">
    <source>
        <dbReference type="ARBA" id="ARBA00022603"/>
    </source>
</evidence>
<evidence type="ECO:0000313" key="6">
    <source>
        <dbReference type="Proteomes" id="UP000269774"/>
    </source>
</evidence>
<evidence type="ECO:0000313" key="5">
    <source>
        <dbReference type="EMBL" id="RMH88069.1"/>
    </source>
</evidence>
<dbReference type="InterPro" id="IPR051052">
    <property type="entry name" value="Diverse_substrate_MTase"/>
</dbReference>
<feature type="domain" description="Methyltransferase type 11" evidence="4">
    <location>
        <begin position="40"/>
        <end position="127"/>
    </location>
</feature>
<evidence type="ECO:0000259" key="4">
    <source>
        <dbReference type="Pfam" id="PF08241"/>
    </source>
</evidence>
<proteinExistence type="inferred from homology"/>
<dbReference type="SUPFAM" id="SSF53335">
    <property type="entry name" value="S-adenosyl-L-methionine-dependent methyltransferases"/>
    <property type="match status" value="1"/>
</dbReference>
<protein>
    <submittedName>
        <fullName evidence="5">Class I SAM-dependent methyltransferase</fullName>
    </submittedName>
</protein>
<dbReference type="GO" id="GO:0032259">
    <property type="term" value="P:methylation"/>
    <property type="evidence" value="ECO:0007669"/>
    <property type="project" value="UniProtKB-KW"/>
</dbReference>
<keyword evidence="6" id="KW-1185">Reference proteome</keyword>
<dbReference type="PANTHER" id="PTHR44942">
    <property type="entry name" value="METHYLTRANSF_11 DOMAIN-CONTAINING PROTEIN"/>
    <property type="match status" value="1"/>
</dbReference>
<comment type="caution">
    <text evidence="5">The sequence shown here is derived from an EMBL/GenBank/DDBJ whole genome shotgun (WGS) entry which is preliminary data.</text>
</comment>
<dbReference type="GO" id="GO:0008757">
    <property type="term" value="F:S-adenosylmethionine-dependent methyltransferase activity"/>
    <property type="evidence" value="ECO:0007669"/>
    <property type="project" value="InterPro"/>
</dbReference>
<keyword evidence="3 5" id="KW-0808">Transferase</keyword>
<name>A0A3M2HL25_9GAMM</name>
<dbReference type="AlphaFoldDB" id="A0A3M2HL25"/>
<organism evidence="5 6">
    <name type="scientific">Stutzerimonas zhaodongensis</name>
    <dbReference type="NCBI Taxonomy" id="1176257"/>
    <lineage>
        <taxon>Bacteria</taxon>
        <taxon>Pseudomonadati</taxon>
        <taxon>Pseudomonadota</taxon>
        <taxon>Gammaproteobacteria</taxon>
        <taxon>Pseudomonadales</taxon>
        <taxon>Pseudomonadaceae</taxon>
        <taxon>Stutzerimonas</taxon>
    </lineage>
</organism>
<dbReference type="Proteomes" id="UP000269774">
    <property type="component" value="Unassembled WGS sequence"/>
</dbReference>
<dbReference type="PANTHER" id="PTHR44942:SF4">
    <property type="entry name" value="METHYLTRANSFERASE TYPE 11 DOMAIN-CONTAINING PROTEIN"/>
    <property type="match status" value="1"/>
</dbReference>
<evidence type="ECO:0000256" key="3">
    <source>
        <dbReference type="ARBA" id="ARBA00022679"/>
    </source>
</evidence>
<gene>
    <name evidence="5" type="ORF">EA797_19825</name>
</gene>
<dbReference type="EMBL" id="RFFM01000007">
    <property type="protein sequence ID" value="RMH88069.1"/>
    <property type="molecule type" value="Genomic_DNA"/>
</dbReference>
<keyword evidence="2 5" id="KW-0489">Methyltransferase</keyword>
<dbReference type="Pfam" id="PF08241">
    <property type="entry name" value="Methyltransf_11"/>
    <property type="match status" value="1"/>
</dbReference>
<dbReference type="Gene3D" id="3.40.50.150">
    <property type="entry name" value="Vaccinia Virus protein VP39"/>
    <property type="match status" value="1"/>
</dbReference>
<dbReference type="CDD" id="cd02440">
    <property type="entry name" value="AdoMet_MTases"/>
    <property type="match status" value="1"/>
</dbReference>
<evidence type="ECO:0000256" key="1">
    <source>
        <dbReference type="ARBA" id="ARBA00008361"/>
    </source>
</evidence>
<dbReference type="InterPro" id="IPR029063">
    <property type="entry name" value="SAM-dependent_MTases_sf"/>
</dbReference>
<dbReference type="InterPro" id="IPR013216">
    <property type="entry name" value="Methyltransf_11"/>
</dbReference>
<comment type="similarity">
    <text evidence="1">Belongs to the methyltransferase superfamily.</text>
</comment>
<dbReference type="OrthoDB" id="9797252at2"/>
<accession>A0A3M2HL25</accession>